<reference evidence="3 4" key="1">
    <citation type="journal article" date="2014" name="PLoS ONE">
        <title>Physiological and genomic features of a novel sulfur-oxidizing gammaproteobacterium belonging to a previously uncultivated symbiotic lineage isolated from a hydrothermal vent.</title>
        <authorList>
            <person name="Nunoura T."/>
            <person name="Takaki Y."/>
            <person name="Kazama H."/>
            <person name="Kakuta J."/>
            <person name="Shimamura S."/>
            <person name="Makita H."/>
            <person name="Hirai M."/>
            <person name="Miyazaki M."/>
            <person name="Takai K."/>
        </authorList>
    </citation>
    <scope>NUCLEOTIDE SEQUENCE [LARGE SCALE GENOMIC DNA]</scope>
    <source>
        <strain evidence="3 4">Hiromi1</strain>
    </source>
</reference>
<name>A0A7U6GL00_9GAMM</name>
<evidence type="ECO:0000313" key="4">
    <source>
        <dbReference type="Proteomes" id="UP000031631"/>
    </source>
</evidence>
<dbReference type="PROSITE" id="PS51257">
    <property type="entry name" value="PROKAR_LIPOPROTEIN"/>
    <property type="match status" value="1"/>
</dbReference>
<evidence type="ECO:0000256" key="1">
    <source>
        <dbReference type="SAM" id="MobiDB-lite"/>
    </source>
</evidence>
<dbReference type="AlphaFoldDB" id="A0A7U6GL00"/>
<feature type="region of interest" description="Disordered" evidence="1">
    <location>
        <begin position="174"/>
        <end position="196"/>
    </location>
</feature>
<evidence type="ECO:0008006" key="5">
    <source>
        <dbReference type="Google" id="ProtNLM"/>
    </source>
</evidence>
<sequence>MKKLWLILLALLSGCASFDKPEMSVLSSQEDSMLDCRNLLADYEAYSYLDDQARATVRKNVRRQWVLTRNSCEQLRLALMYSLGNGEQTARALKLVEELLESGALVQHLQAQRLALLLRDRLNSERRQLLQMLELRHLLRKEQSRNRIYAGELESLRSQLQQLKQIEQNINEKEQSLIPSAADPLAPGAAPHPGGG</sequence>
<feature type="chain" id="PRO_5030912494" description="Lipoprotein" evidence="2">
    <location>
        <begin position="19"/>
        <end position="196"/>
    </location>
</feature>
<protein>
    <recommendedName>
        <fullName evidence="5">Lipoprotein</fullName>
    </recommendedName>
</protein>
<accession>A0A7U6GL00</accession>
<dbReference type="KEGG" id="tbn:TBH_C2639"/>
<gene>
    <name evidence="3" type="ORF">TBH_C2639</name>
</gene>
<feature type="signal peptide" evidence="2">
    <location>
        <begin position="1"/>
        <end position="18"/>
    </location>
</feature>
<feature type="compositionally biased region" description="Low complexity" evidence="1">
    <location>
        <begin position="179"/>
        <end position="196"/>
    </location>
</feature>
<dbReference type="EMBL" id="AP012273">
    <property type="protein sequence ID" value="BAO45545.1"/>
    <property type="molecule type" value="Genomic_DNA"/>
</dbReference>
<dbReference type="RefSeq" id="WP_041069321.1">
    <property type="nucleotide sequence ID" value="NZ_AP012273.1"/>
</dbReference>
<proteinExistence type="predicted"/>
<evidence type="ECO:0000256" key="2">
    <source>
        <dbReference type="SAM" id="SignalP"/>
    </source>
</evidence>
<keyword evidence="2" id="KW-0732">Signal</keyword>
<organism evidence="3 4">
    <name type="scientific">Thiolapillus brandeum</name>
    <dbReference type="NCBI Taxonomy" id="1076588"/>
    <lineage>
        <taxon>Bacteria</taxon>
        <taxon>Pseudomonadati</taxon>
        <taxon>Pseudomonadota</taxon>
        <taxon>Gammaproteobacteria</taxon>
        <taxon>Chromatiales</taxon>
        <taxon>Sedimenticolaceae</taxon>
        <taxon>Thiolapillus</taxon>
    </lineage>
</organism>
<evidence type="ECO:0000313" key="3">
    <source>
        <dbReference type="EMBL" id="BAO45545.1"/>
    </source>
</evidence>
<keyword evidence="4" id="KW-1185">Reference proteome</keyword>
<dbReference type="Proteomes" id="UP000031631">
    <property type="component" value="Chromosome"/>
</dbReference>